<dbReference type="InterPro" id="IPR001314">
    <property type="entry name" value="Peptidase_S1A"/>
</dbReference>
<dbReference type="GO" id="GO:0004252">
    <property type="term" value="F:serine-type endopeptidase activity"/>
    <property type="evidence" value="ECO:0007669"/>
    <property type="project" value="InterPro"/>
</dbReference>
<dbReference type="InterPro" id="IPR018114">
    <property type="entry name" value="TRYPSIN_HIS"/>
</dbReference>
<dbReference type="SUPFAM" id="SSF50494">
    <property type="entry name" value="Trypsin-like serine proteases"/>
    <property type="match status" value="2"/>
</dbReference>
<dbReference type="InterPro" id="IPR001254">
    <property type="entry name" value="Trypsin_dom"/>
</dbReference>
<dbReference type="InterPro" id="IPR009003">
    <property type="entry name" value="Peptidase_S1_PA"/>
</dbReference>
<proteinExistence type="inferred from homology"/>
<dbReference type="SMART" id="SM00020">
    <property type="entry name" value="Tryp_SPc"/>
    <property type="match status" value="2"/>
</dbReference>
<dbReference type="PROSITE" id="PS50240">
    <property type="entry name" value="TRYPSIN_DOM"/>
    <property type="match status" value="2"/>
</dbReference>
<feature type="signal peptide" evidence="5">
    <location>
        <begin position="1"/>
        <end position="22"/>
    </location>
</feature>
<evidence type="ECO:0000256" key="2">
    <source>
        <dbReference type="ARBA" id="ARBA00023157"/>
    </source>
</evidence>
<name>A0AAE1H5P4_9NEOP</name>
<dbReference type="PANTHER" id="PTHR24260:SF136">
    <property type="entry name" value="GH08193P-RELATED"/>
    <property type="match status" value="1"/>
</dbReference>
<dbReference type="Proteomes" id="UP001219518">
    <property type="component" value="Unassembled WGS sequence"/>
</dbReference>
<comment type="caution">
    <text evidence="7">The sequence shown here is derived from an EMBL/GenBank/DDBJ whole genome shotgun (WGS) entry which is preliminary data.</text>
</comment>
<evidence type="ECO:0000259" key="6">
    <source>
        <dbReference type="PROSITE" id="PS50240"/>
    </source>
</evidence>
<accession>A0AAE1H5P4</accession>
<dbReference type="InterPro" id="IPR043504">
    <property type="entry name" value="Peptidase_S1_PA_chymotrypsin"/>
</dbReference>
<reference evidence="7" key="2">
    <citation type="journal article" date="2023" name="BMC Genomics">
        <title>Pest status, molecular evolution, and epigenetic factors derived from the genome assembly of Frankliniella fusca, a thysanopteran phytovirus vector.</title>
        <authorList>
            <person name="Catto M.A."/>
            <person name="Labadie P.E."/>
            <person name="Jacobson A.L."/>
            <person name="Kennedy G.G."/>
            <person name="Srinivasan R."/>
            <person name="Hunt B.G."/>
        </authorList>
    </citation>
    <scope>NUCLEOTIDE SEQUENCE</scope>
    <source>
        <strain evidence="7">PL_HMW_Pooled</strain>
    </source>
</reference>
<dbReference type="PANTHER" id="PTHR24260">
    <property type="match status" value="1"/>
</dbReference>
<protein>
    <submittedName>
        <fullName evidence="7">Prostasin</fullName>
    </submittedName>
</protein>
<feature type="domain" description="Peptidase S1" evidence="6">
    <location>
        <begin position="307"/>
        <end position="513"/>
    </location>
</feature>
<dbReference type="GO" id="GO:0006508">
    <property type="term" value="P:proteolysis"/>
    <property type="evidence" value="ECO:0007669"/>
    <property type="project" value="InterPro"/>
</dbReference>
<comment type="similarity">
    <text evidence="4">Belongs to the peptidase S1 family. CLIP subfamily.</text>
</comment>
<evidence type="ECO:0000256" key="3">
    <source>
        <dbReference type="ARBA" id="ARBA00023180"/>
    </source>
</evidence>
<keyword evidence="1 5" id="KW-0732">Signal</keyword>
<dbReference type="CDD" id="cd00190">
    <property type="entry name" value="Tryp_SPc"/>
    <property type="match status" value="2"/>
</dbReference>
<keyword evidence="2" id="KW-1015">Disulfide bond</keyword>
<sequence length="513" mass="56736">MNFVKFFAVSLCLSLGSTTTLAAFPTECGKALPSGQAVVINGKDANALEFPWHAGLYIKVSQEWTQICGGSLIHQKLVLTAAHCLYEEAKYGRTINAENFKVSFGSPFRDWSRITQYVQRKNVSRTFPHPHYRGLRRNHVDDIALVELSQPVTFTDNVRPVCVDRDGSLLRDGSEGKVVGWGQSALNSETPSPVLQSADMPFIPFDRCLDAVHPDFAQFLSPEKFCAGQINGSAVAPGDSGGGLAFPFDGRWWLSGIVSVGPRNRLSYSAFTRVASHRDWIDSVVKMIEETQELSSLTECREFSNQVYGNSKKSFCGIQRKPKVAGLAGPREFPHMALVGFGNASDIQWTCGGSLISPTFVLSLALCLMHNGDRVEWVLLGDLIRSIESDEAQPQRIAVDEVFMHPMYKPPVQYHNIGLIRLKRPAQLNEFVHPACLHTERSVRESTVIVSGWGSSEFGDAELADHMKRIEMDVVSNEVCEAKYNGLSALSKTRLPEGLRDDLLALEKLACIK</sequence>
<reference evidence="7" key="1">
    <citation type="submission" date="2021-07" db="EMBL/GenBank/DDBJ databases">
        <authorList>
            <person name="Catto M.A."/>
            <person name="Jacobson A."/>
            <person name="Kennedy G."/>
            <person name="Labadie P."/>
            <person name="Hunt B.G."/>
            <person name="Srinivasan R."/>
        </authorList>
    </citation>
    <scope>NUCLEOTIDE SEQUENCE</scope>
    <source>
        <strain evidence="7">PL_HMW_Pooled</strain>
        <tissue evidence="7">Head</tissue>
    </source>
</reference>
<feature type="chain" id="PRO_5042083298" evidence="5">
    <location>
        <begin position="23"/>
        <end position="513"/>
    </location>
</feature>
<dbReference type="PROSITE" id="PS00134">
    <property type="entry name" value="TRYPSIN_HIS"/>
    <property type="match status" value="1"/>
</dbReference>
<organism evidence="7 8">
    <name type="scientific">Frankliniella fusca</name>
    <dbReference type="NCBI Taxonomy" id="407009"/>
    <lineage>
        <taxon>Eukaryota</taxon>
        <taxon>Metazoa</taxon>
        <taxon>Ecdysozoa</taxon>
        <taxon>Arthropoda</taxon>
        <taxon>Hexapoda</taxon>
        <taxon>Insecta</taxon>
        <taxon>Pterygota</taxon>
        <taxon>Neoptera</taxon>
        <taxon>Paraneoptera</taxon>
        <taxon>Thysanoptera</taxon>
        <taxon>Terebrantia</taxon>
        <taxon>Thripoidea</taxon>
        <taxon>Thripidae</taxon>
        <taxon>Frankliniella</taxon>
    </lineage>
</organism>
<dbReference type="FunFam" id="2.40.10.10:FF:000028">
    <property type="entry name" value="Serine protease easter"/>
    <property type="match status" value="1"/>
</dbReference>
<evidence type="ECO:0000256" key="1">
    <source>
        <dbReference type="ARBA" id="ARBA00022729"/>
    </source>
</evidence>
<dbReference type="EMBL" id="JAHWGI010000352">
    <property type="protein sequence ID" value="KAK3914160.1"/>
    <property type="molecule type" value="Genomic_DNA"/>
</dbReference>
<evidence type="ECO:0000313" key="7">
    <source>
        <dbReference type="EMBL" id="KAK3914160.1"/>
    </source>
</evidence>
<keyword evidence="3" id="KW-0325">Glycoprotein</keyword>
<dbReference type="InterPro" id="IPR051333">
    <property type="entry name" value="CLIP_Serine_Protease"/>
</dbReference>
<dbReference type="Pfam" id="PF00089">
    <property type="entry name" value="Trypsin"/>
    <property type="match status" value="2"/>
</dbReference>
<dbReference type="Gene3D" id="2.40.10.10">
    <property type="entry name" value="Trypsin-like serine proteases"/>
    <property type="match status" value="2"/>
</dbReference>
<keyword evidence="8" id="KW-1185">Reference proteome</keyword>
<dbReference type="AlphaFoldDB" id="A0AAE1H5P4"/>
<evidence type="ECO:0000256" key="5">
    <source>
        <dbReference type="SAM" id="SignalP"/>
    </source>
</evidence>
<feature type="domain" description="Peptidase S1" evidence="6">
    <location>
        <begin position="39"/>
        <end position="286"/>
    </location>
</feature>
<evidence type="ECO:0000256" key="4">
    <source>
        <dbReference type="ARBA" id="ARBA00024195"/>
    </source>
</evidence>
<dbReference type="PRINTS" id="PR00722">
    <property type="entry name" value="CHYMOTRYPSIN"/>
</dbReference>
<gene>
    <name evidence="7" type="ORF">KUF71_023573</name>
</gene>
<evidence type="ECO:0000313" key="8">
    <source>
        <dbReference type="Proteomes" id="UP001219518"/>
    </source>
</evidence>